<dbReference type="OrthoDB" id="2361671at2"/>
<dbReference type="SUPFAM" id="SSF158379">
    <property type="entry name" value="YqgQ-like"/>
    <property type="match status" value="1"/>
</dbReference>
<proteinExistence type="predicted"/>
<reference evidence="2 4" key="1">
    <citation type="submission" date="2014-12" db="EMBL/GenBank/DDBJ databases">
        <title>Draft genome sequences of 29 type strains of Enterococci.</title>
        <authorList>
            <person name="Zhong Z."/>
            <person name="Sun Z."/>
            <person name="Liu W."/>
            <person name="Zhang W."/>
            <person name="Zhang H."/>
        </authorList>
    </citation>
    <scope>NUCLEOTIDE SEQUENCE [LARGE SCALE GENOMIC DNA]</scope>
    <source>
        <strain evidence="2 4">DSM 22801</strain>
    </source>
</reference>
<dbReference type="Proteomes" id="UP000183039">
    <property type="component" value="Unassembled WGS sequence"/>
</dbReference>
<keyword evidence="3" id="KW-1185">Reference proteome</keyword>
<dbReference type="InterPro" id="IPR009256">
    <property type="entry name" value="YqgQ-like"/>
</dbReference>
<dbReference type="Gene3D" id="1.10.287.760">
    <property type="entry name" value="YqgQ-like"/>
    <property type="match status" value="1"/>
</dbReference>
<protein>
    <recommendedName>
        <fullName evidence="5">Cytosolic protein</fullName>
    </recommendedName>
</protein>
<dbReference type="KEGG" id="ess:ATZ33_09275"/>
<dbReference type="AlphaFoldDB" id="A0A0S3KB57"/>
<evidence type="ECO:0000313" key="3">
    <source>
        <dbReference type="Proteomes" id="UP000065511"/>
    </source>
</evidence>
<dbReference type="EMBL" id="JXLC01000009">
    <property type="protein sequence ID" value="OJG91986.1"/>
    <property type="molecule type" value="Genomic_DNA"/>
</dbReference>
<evidence type="ECO:0000313" key="2">
    <source>
        <dbReference type="EMBL" id="OJG91986.1"/>
    </source>
</evidence>
<dbReference type="InterPro" id="IPR023164">
    <property type="entry name" value="YqgQ-like_sf"/>
</dbReference>
<name>A0A0S3KB57_9ENTE</name>
<dbReference type="RefSeq" id="WP_010760500.1">
    <property type="nucleotide sequence ID" value="NZ_JXLC01000009.1"/>
</dbReference>
<evidence type="ECO:0000313" key="4">
    <source>
        <dbReference type="Proteomes" id="UP000183039"/>
    </source>
</evidence>
<evidence type="ECO:0000313" key="1">
    <source>
        <dbReference type="EMBL" id="ALS01553.1"/>
    </source>
</evidence>
<accession>A0A0S3KB57</accession>
<dbReference type="Proteomes" id="UP000065511">
    <property type="component" value="Chromosome"/>
</dbReference>
<dbReference type="EMBL" id="CP013614">
    <property type="protein sequence ID" value="ALS01553.1"/>
    <property type="molecule type" value="Genomic_DNA"/>
</dbReference>
<evidence type="ECO:0008006" key="5">
    <source>
        <dbReference type="Google" id="ProtNLM"/>
    </source>
</evidence>
<sequence length="72" mass="8682">METLYDVQQLFKQFGIYIYVGARIYDIELMMIELKNIYEGHLIDRDTYLHARSVLQREHRIEESRATEKGTE</sequence>
<reference evidence="1 3" key="2">
    <citation type="submission" date="2015-12" db="EMBL/GenBank/DDBJ databases">
        <authorList>
            <person name="Lauer A."/>
            <person name="Humrighouse B."/>
            <person name="Loparev V."/>
            <person name="Shewmaker P.L."/>
            <person name="Whitney A.M."/>
            <person name="McLaughlin R.W."/>
        </authorList>
    </citation>
    <scope>NUCLEOTIDE SEQUENCE [LARGE SCALE GENOMIC DNA]</scope>
    <source>
        <strain evidence="1 3">LMG 23085</strain>
    </source>
</reference>
<dbReference type="Pfam" id="PF06014">
    <property type="entry name" value="YqgQ-like"/>
    <property type="match status" value="1"/>
</dbReference>
<organism evidence="2 4">
    <name type="scientific">Enterococcus silesiacus</name>
    <dbReference type="NCBI Taxonomy" id="332949"/>
    <lineage>
        <taxon>Bacteria</taxon>
        <taxon>Bacillati</taxon>
        <taxon>Bacillota</taxon>
        <taxon>Bacilli</taxon>
        <taxon>Lactobacillales</taxon>
        <taxon>Enterococcaceae</taxon>
        <taxon>Enterococcus</taxon>
    </lineage>
</organism>
<gene>
    <name evidence="1" type="ORF">ATZ33_09275</name>
    <name evidence="2" type="ORF">RV15_GL003631</name>
</gene>